<gene>
    <name evidence="1" type="ORF">Baya_10132</name>
</gene>
<proteinExistence type="predicted"/>
<keyword evidence="2" id="KW-1185">Reference proteome</keyword>
<name>A0A556UF10_BAGYA</name>
<dbReference type="Proteomes" id="UP000319801">
    <property type="component" value="Unassembled WGS sequence"/>
</dbReference>
<dbReference type="AlphaFoldDB" id="A0A556UF10"/>
<sequence>MNWMSGLCRCFENSSSEEEGRRGRITTRQVGVPDLDQRFNDFAETFNKQQENYECLQEKWQTLMSSYKCAPNSSLSECLQKIKDEHPFPILFFDNIPKPNFDKTPSVTFTQTPPPPLEDHQISLQMKGYNFSLAMTPDDPIPDKLKQTQENIKELCQAVKAIVALGPKLEEMINWLLNSEKSLIQTINTEATTHQESTRLGSNLRENLSEALRAKELSPHYREEARKRFNEVAVLSGVEL</sequence>
<reference evidence="1 2" key="1">
    <citation type="journal article" date="2019" name="Genome Biol. Evol.">
        <title>Whole-Genome Sequencing of the Giant Devil Catfish, Bagarius yarrelli.</title>
        <authorList>
            <person name="Jiang W."/>
            <person name="Lv Y."/>
            <person name="Cheng L."/>
            <person name="Yang K."/>
            <person name="Chao B."/>
            <person name="Wang X."/>
            <person name="Li Y."/>
            <person name="Pan X."/>
            <person name="You X."/>
            <person name="Zhang Y."/>
            <person name="Yang J."/>
            <person name="Li J."/>
            <person name="Zhang X."/>
            <person name="Liu S."/>
            <person name="Sun C."/>
            <person name="Yang J."/>
            <person name="Shi Q."/>
        </authorList>
    </citation>
    <scope>NUCLEOTIDE SEQUENCE [LARGE SCALE GENOMIC DNA]</scope>
    <source>
        <strain evidence="1">JWS20170419001</strain>
        <tissue evidence="1">Muscle</tissue>
    </source>
</reference>
<comment type="caution">
    <text evidence="1">The sequence shown here is derived from an EMBL/GenBank/DDBJ whole genome shotgun (WGS) entry which is preliminary data.</text>
</comment>
<protein>
    <submittedName>
        <fullName evidence="1">Uncharacterized protein</fullName>
    </submittedName>
</protein>
<organism evidence="1 2">
    <name type="scientific">Bagarius yarrelli</name>
    <name type="common">Goonch</name>
    <name type="synonym">Bagrus yarrelli</name>
    <dbReference type="NCBI Taxonomy" id="175774"/>
    <lineage>
        <taxon>Eukaryota</taxon>
        <taxon>Metazoa</taxon>
        <taxon>Chordata</taxon>
        <taxon>Craniata</taxon>
        <taxon>Vertebrata</taxon>
        <taxon>Euteleostomi</taxon>
        <taxon>Actinopterygii</taxon>
        <taxon>Neopterygii</taxon>
        <taxon>Teleostei</taxon>
        <taxon>Ostariophysi</taxon>
        <taxon>Siluriformes</taxon>
        <taxon>Sisoridae</taxon>
        <taxon>Sisorinae</taxon>
        <taxon>Bagarius</taxon>
    </lineage>
</organism>
<dbReference type="OrthoDB" id="9890799at2759"/>
<accession>A0A556UF10</accession>
<evidence type="ECO:0000313" key="2">
    <source>
        <dbReference type="Proteomes" id="UP000319801"/>
    </source>
</evidence>
<dbReference type="EMBL" id="VCAZ01000067">
    <property type="protein sequence ID" value="TSO47170.1"/>
    <property type="molecule type" value="Genomic_DNA"/>
</dbReference>
<evidence type="ECO:0000313" key="1">
    <source>
        <dbReference type="EMBL" id="TSO47170.1"/>
    </source>
</evidence>